<dbReference type="GeneID" id="84611674"/>
<dbReference type="STRING" id="1619313.EM595_3345"/>
<name>A0A0U5L8B7_9GAMM</name>
<accession>A0A0U5L8B7</accession>
<organism evidence="1 2">
    <name type="scientific">Duffyella gerundensis</name>
    <dbReference type="NCBI Taxonomy" id="1619313"/>
    <lineage>
        <taxon>Bacteria</taxon>
        <taxon>Pseudomonadati</taxon>
        <taxon>Pseudomonadota</taxon>
        <taxon>Gammaproteobacteria</taxon>
        <taxon>Enterobacterales</taxon>
        <taxon>Erwiniaceae</taxon>
        <taxon>Duffyella</taxon>
    </lineage>
</organism>
<keyword evidence="2" id="KW-1185">Reference proteome</keyword>
<proteinExistence type="predicted"/>
<protein>
    <submittedName>
        <fullName evidence="1">Uncharacterized protein</fullName>
    </submittedName>
</protein>
<sequence length="66" mass="7511">MSEILHHLVVFLVIEECLQLASRSASIGQHRDNFIQRADFATLFILSTVMISIRLNKRDVLASLDN</sequence>
<dbReference type="Proteomes" id="UP000059419">
    <property type="component" value="Chromosome 1"/>
</dbReference>
<dbReference type="RefSeq" id="WP_157883900.1">
    <property type="nucleotide sequence ID" value="NZ_CP072598.1"/>
</dbReference>
<reference evidence="2" key="1">
    <citation type="submission" date="2015-11" db="EMBL/GenBank/DDBJ databases">
        <authorList>
            <person name="Blom J."/>
        </authorList>
    </citation>
    <scope>NUCLEOTIDE SEQUENCE [LARGE SCALE GENOMIC DNA]</scope>
</reference>
<dbReference type="AlphaFoldDB" id="A0A0U5L8B7"/>
<evidence type="ECO:0000313" key="2">
    <source>
        <dbReference type="Proteomes" id="UP000059419"/>
    </source>
</evidence>
<dbReference type="EMBL" id="LN907827">
    <property type="protein sequence ID" value="CUU25576.1"/>
    <property type="molecule type" value="Genomic_DNA"/>
</dbReference>
<gene>
    <name evidence="1" type="ORF">EM595_3345</name>
</gene>
<dbReference type="KEGG" id="ege:EM595_3345"/>
<evidence type="ECO:0000313" key="1">
    <source>
        <dbReference type="EMBL" id="CUU25576.1"/>
    </source>
</evidence>